<feature type="transmembrane region" description="Helical" evidence="11">
    <location>
        <begin position="222"/>
        <end position="245"/>
    </location>
</feature>
<evidence type="ECO:0000259" key="13">
    <source>
        <dbReference type="PROSITE" id="PS51916"/>
    </source>
</evidence>
<dbReference type="PROSITE" id="PS51916">
    <property type="entry name" value="DEUBAD"/>
    <property type="match status" value="1"/>
</dbReference>
<feature type="compositionally biased region" description="Polar residues" evidence="10">
    <location>
        <begin position="380"/>
        <end position="397"/>
    </location>
</feature>
<protein>
    <submittedName>
        <fullName evidence="14">ASXL transcriptional regulator 2</fullName>
    </submittedName>
</protein>
<keyword evidence="11" id="KW-0472">Membrane</keyword>
<keyword evidence="3" id="KW-0678">Repressor</keyword>
<keyword evidence="5" id="KW-0863">Zinc-finger</keyword>
<dbReference type="InterPro" id="IPR028020">
    <property type="entry name" value="ASX_DEUBAD_dom"/>
</dbReference>
<feature type="compositionally biased region" description="Low complexity" evidence="10">
    <location>
        <begin position="577"/>
        <end position="597"/>
    </location>
</feature>
<dbReference type="GO" id="GO:0003677">
    <property type="term" value="F:DNA binding"/>
    <property type="evidence" value="ECO:0007669"/>
    <property type="project" value="InterPro"/>
</dbReference>
<feature type="region of interest" description="Disordered" evidence="10">
    <location>
        <begin position="373"/>
        <end position="798"/>
    </location>
</feature>
<feature type="compositionally biased region" description="Basic and acidic residues" evidence="10">
    <location>
        <begin position="495"/>
        <end position="509"/>
    </location>
</feature>
<feature type="compositionally biased region" description="Low complexity" evidence="10">
    <location>
        <begin position="103"/>
        <end position="112"/>
    </location>
</feature>
<evidence type="ECO:0000313" key="15">
    <source>
        <dbReference type="Proteomes" id="UP000694389"/>
    </source>
</evidence>
<feature type="compositionally biased region" description="Polar residues" evidence="10">
    <location>
        <begin position="706"/>
        <end position="721"/>
    </location>
</feature>
<evidence type="ECO:0000256" key="5">
    <source>
        <dbReference type="ARBA" id="ARBA00022771"/>
    </source>
</evidence>
<evidence type="ECO:0000256" key="11">
    <source>
        <dbReference type="SAM" id="Phobius"/>
    </source>
</evidence>
<feature type="compositionally biased region" description="Low complexity" evidence="10">
    <location>
        <begin position="133"/>
        <end position="152"/>
    </location>
</feature>
<feature type="compositionally biased region" description="Polar residues" evidence="10">
    <location>
        <begin position="764"/>
        <end position="778"/>
    </location>
</feature>
<dbReference type="InterPro" id="IPR044867">
    <property type="entry name" value="DEUBAD_dom"/>
</dbReference>
<feature type="compositionally biased region" description="Low complexity" evidence="10">
    <location>
        <begin position="656"/>
        <end position="678"/>
    </location>
</feature>
<proteinExistence type="inferred from homology"/>
<feature type="compositionally biased region" description="Low complexity" evidence="10">
    <location>
        <begin position="620"/>
        <end position="631"/>
    </location>
</feature>
<dbReference type="InterPro" id="IPR007759">
    <property type="entry name" value="Asxl_HARE-HTH"/>
</dbReference>
<evidence type="ECO:0000256" key="9">
    <source>
        <dbReference type="ARBA" id="ARBA00023242"/>
    </source>
</evidence>
<dbReference type="AlphaFoldDB" id="A0A8P4KIA6"/>
<comment type="subcellular location">
    <subcellularLocation>
        <location evidence="1">Nucleus</location>
    </subcellularLocation>
</comment>
<dbReference type="PANTHER" id="PTHR13578:SF11">
    <property type="entry name" value="POLYCOMB GROUP PROTEIN ASXL2-RELATED"/>
    <property type="match status" value="1"/>
</dbReference>
<organism evidence="14 15">
    <name type="scientific">Dicentrarchus labrax</name>
    <name type="common">European seabass</name>
    <name type="synonym">Morone labrax</name>
    <dbReference type="NCBI Taxonomy" id="13489"/>
    <lineage>
        <taxon>Eukaryota</taxon>
        <taxon>Metazoa</taxon>
        <taxon>Chordata</taxon>
        <taxon>Craniata</taxon>
        <taxon>Vertebrata</taxon>
        <taxon>Euteleostomi</taxon>
        <taxon>Actinopterygii</taxon>
        <taxon>Neopterygii</taxon>
        <taxon>Teleostei</taxon>
        <taxon>Neoteleostei</taxon>
        <taxon>Acanthomorphata</taxon>
        <taxon>Eupercaria</taxon>
        <taxon>Moronidae</taxon>
        <taxon>Dicentrarchus</taxon>
    </lineage>
</organism>
<feature type="compositionally biased region" description="Low complexity" evidence="10">
    <location>
        <begin position="467"/>
        <end position="480"/>
    </location>
</feature>
<evidence type="ECO:0000313" key="14">
    <source>
        <dbReference type="Ensembl" id="ENSDLAP00005074626.1"/>
    </source>
</evidence>
<dbReference type="Ensembl" id="ENSDLAT00005083964.1">
    <property type="protein sequence ID" value="ENSDLAP00005074626.1"/>
    <property type="gene ID" value="ENSDLAG00005017635.2"/>
</dbReference>
<feature type="region of interest" description="Disordered" evidence="10">
    <location>
        <begin position="1031"/>
        <end position="1057"/>
    </location>
</feature>
<keyword evidence="9" id="KW-0539">Nucleus</keyword>
<dbReference type="InterPro" id="IPR024811">
    <property type="entry name" value="ASX/ASX-like"/>
</dbReference>
<keyword evidence="11" id="KW-0812">Transmembrane</keyword>
<comment type="similarity">
    <text evidence="2">Belongs to the Asx family.</text>
</comment>
<dbReference type="Proteomes" id="UP000694389">
    <property type="component" value="Unassembled WGS sequence"/>
</dbReference>
<dbReference type="GO" id="GO:0003682">
    <property type="term" value="F:chromatin binding"/>
    <property type="evidence" value="ECO:0007669"/>
    <property type="project" value="TreeGrafter"/>
</dbReference>
<sequence>MRERQKKKKGRTWAEAARTVLEKYPNTPMSHKEILQVIQRERLKEISGTSPLACLNAMLHTNSRGEEGIFYKVPGRMGVYTLKKDISDVVKELSEEDSEESSDNLSDSQSTENNSSTITQEERRGRWMRRVPSKLQSQPSSPQPRCSSPSVPTSKLISPSQKHSKKALKQALKQQQQRNQRRQGGMPTTSSPRLLLKTIKDMADITTKTGRCKLLKKPVARLSCFCIAGSVLAYICFLFCVAGQLKRTKCKIDVETPDSILVNTNLRAIINKHTFSVLPPDCQQRLLKLLPEVDRQVACMDGLLKVTSSALNNEFFTSAAQSWKERLAEGEFTPELQLRMRQEIEKEKKVEHWKEAFFENYYGENSGLSFEESKELTKADLNQESARPQPPTHQTGPAAQAPEDPKGTEDSSQTDAAATAVKNMKPTQEPLKAPTAQRELIFTTEPMKTRRSQYAEDRKLNTIAQSAPTPAATTPAATTPEVVRLTERAVVGTLPEKEHKEEVKEEKTELPPPPVKKSHPPKASSELKEDQPASVLKPAEESEQVISEPTGPLEPVKRKSVSEIEGELTPEKRPRMSSISSVSSVSSVSPPASSTSSPPTPSPTTNQRVPPLKISVSRILPVPLSPSQVSPRTPLPAPLSSPGRTGARTLADIKAKAQLARAQRAAAAAVSSASKGSVPGPGPGGGSGEQTQPSPSPSPTSPQASTRLPASDSSSGQTTTPPSRPLDSFGQLSPNRSQTFFSSITDDKHKAPSAGIVSAGLHSAQKSSNTSMQPTPSSVHALKVQESPSPAGSSTRTISCIPANNPLVTQLLQGKEVPLEQILPKPLSKVEVKMSNLPSGSKGKTSHSAEHRVDKQMSHQFNTAGRAGVFSEYARHHRELPDKETQEQILQALMQRKVQQSQPYGGMGPQQPQYKVHQLVHAEERQDQSRISVGFLGRKRMPRPAMTGHYLLNVSTYGRGPESRRLHQSAIPNTSVSNLKRESTEGEEVAKEEEPVRKVFSPVSGVKTEQQVYSITKSDEAGSVQHWSNVKTEPGSEDSVAGADNNSISATAKDTSPFLQSHRRHLELCNSNQGNSEPYLTQVDPSHQRPSAFQPQRTLDNQEPVAASCYGGTISMSVPHTLNHSTAGTGSSTVSSEADSGGVHGSVMSFSVTVTTIPAGHSLEHGNQGEPSPEQTFIEGPNMEDVQSKCYCRLKAMIMCKGCGAFCHDDCIGPSKLCVSCLVVR</sequence>
<evidence type="ECO:0000256" key="6">
    <source>
        <dbReference type="ARBA" id="ARBA00022833"/>
    </source>
</evidence>
<evidence type="ECO:0000256" key="2">
    <source>
        <dbReference type="ARBA" id="ARBA00006391"/>
    </source>
</evidence>
<dbReference type="GO" id="GO:0045944">
    <property type="term" value="P:positive regulation of transcription by RNA polymerase II"/>
    <property type="evidence" value="ECO:0007669"/>
    <property type="project" value="TreeGrafter"/>
</dbReference>
<dbReference type="GO" id="GO:0042975">
    <property type="term" value="F:peroxisome proliferator activated receptor binding"/>
    <property type="evidence" value="ECO:0007669"/>
    <property type="project" value="TreeGrafter"/>
</dbReference>
<dbReference type="GeneTree" id="ENSGT00520000055578"/>
<evidence type="ECO:0000256" key="3">
    <source>
        <dbReference type="ARBA" id="ARBA00022491"/>
    </source>
</evidence>
<keyword evidence="6" id="KW-0862">Zinc</keyword>
<dbReference type="GO" id="GO:0035517">
    <property type="term" value="C:PR-DUB complex"/>
    <property type="evidence" value="ECO:0007669"/>
    <property type="project" value="TreeGrafter"/>
</dbReference>
<dbReference type="PANTHER" id="PTHR13578">
    <property type="entry name" value="ADDITIONAL SEX COMBS LIKE PROTEIN ASXL"/>
    <property type="match status" value="1"/>
</dbReference>
<name>A0A8P4KIA6_DICLA</name>
<feature type="region of interest" description="Disordered" evidence="10">
    <location>
        <begin position="1121"/>
        <end position="1141"/>
    </location>
</feature>
<keyword evidence="7" id="KW-0805">Transcription regulation</keyword>
<dbReference type="PROSITE" id="PS51913">
    <property type="entry name" value="HTH_HARE"/>
    <property type="match status" value="1"/>
</dbReference>
<dbReference type="Pfam" id="PF13922">
    <property type="entry name" value="PHD_3"/>
    <property type="match status" value="1"/>
</dbReference>
<keyword evidence="4" id="KW-0479">Metal-binding</keyword>
<evidence type="ECO:0000256" key="4">
    <source>
        <dbReference type="ARBA" id="ARBA00022723"/>
    </source>
</evidence>
<feature type="domain" description="DEUBAD" evidence="13">
    <location>
        <begin position="257"/>
        <end position="367"/>
    </location>
</feature>
<evidence type="ECO:0000259" key="12">
    <source>
        <dbReference type="PROSITE" id="PS51913"/>
    </source>
</evidence>
<feature type="compositionally biased region" description="Low complexity" evidence="10">
    <location>
        <begin position="1125"/>
        <end position="1136"/>
    </location>
</feature>
<feature type="region of interest" description="Disordered" evidence="10">
    <location>
        <begin position="91"/>
        <end position="192"/>
    </location>
</feature>
<dbReference type="GO" id="GO:0009887">
    <property type="term" value="P:animal organ morphogenesis"/>
    <property type="evidence" value="ECO:0007669"/>
    <property type="project" value="TreeGrafter"/>
</dbReference>
<dbReference type="Pfam" id="PF05066">
    <property type="entry name" value="HARE-HTH"/>
    <property type="match status" value="1"/>
</dbReference>
<reference evidence="14" key="1">
    <citation type="submission" date="2025-08" db="UniProtKB">
        <authorList>
            <consortium name="Ensembl"/>
        </authorList>
    </citation>
    <scope>IDENTIFICATION</scope>
</reference>
<feature type="compositionally biased region" description="Polar residues" evidence="10">
    <location>
        <begin position="1044"/>
        <end position="1057"/>
    </location>
</feature>
<evidence type="ECO:0000256" key="7">
    <source>
        <dbReference type="ARBA" id="ARBA00023015"/>
    </source>
</evidence>
<evidence type="ECO:0000256" key="8">
    <source>
        <dbReference type="ARBA" id="ARBA00023163"/>
    </source>
</evidence>
<feature type="compositionally biased region" description="Polar residues" evidence="10">
    <location>
        <begin position="786"/>
        <end position="798"/>
    </location>
</feature>
<reference evidence="14" key="2">
    <citation type="submission" date="2025-09" db="UniProtKB">
        <authorList>
            <consortium name="Ensembl"/>
        </authorList>
    </citation>
    <scope>IDENTIFICATION</scope>
</reference>
<evidence type="ECO:0000256" key="10">
    <source>
        <dbReference type="SAM" id="MobiDB-lite"/>
    </source>
</evidence>
<keyword evidence="11" id="KW-1133">Transmembrane helix</keyword>
<evidence type="ECO:0000256" key="1">
    <source>
        <dbReference type="ARBA" id="ARBA00004123"/>
    </source>
</evidence>
<feature type="compositionally biased region" description="Polar residues" evidence="10">
    <location>
        <begin position="730"/>
        <end position="744"/>
    </location>
</feature>
<keyword evidence="15" id="KW-1185">Reference proteome</keyword>
<accession>A0A8P4KIA6</accession>
<feature type="region of interest" description="Disordered" evidence="10">
    <location>
        <begin position="1069"/>
        <end position="1101"/>
    </location>
</feature>
<dbReference type="Pfam" id="PF13919">
    <property type="entry name" value="ASXH"/>
    <property type="match status" value="1"/>
</dbReference>
<dbReference type="InterPro" id="IPR026905">
    <property type="entry name" value="ASX-like_PHD"/>
</dbReference>
<dbReference type="GO" id="GO:0008270">
    <property type="term" value="F:zinc ion binding"/>
    <property type="evidence" value="ECO:0007669"/>
    <property type="project" value="UniProtKB-KW"/>
</dbReference>
<feature type="compositionally biased region" description="Low complexity" evidence="10">
    <location>
        <begin position="169"/>
        <end position="178"/>
    </location>
</feature>
<keyword evidence="8" id="KW-0804">Transcription</keyword>
<feature type="domain" description="HTH HARE-type" evidence="12">
    <location>
        <begin position="11"/>
        <end position="85"/>
    </location>
</feature>